<evidence type="ECO:0000256" key="3">
    <source>
        <dbReference type="ARBA" id="ARBA00022448"/>
    </source>
</evidence>
<dbReference type="InterPro" id="IPR027387">
    <property type="entry name" value="Cytb/b6-like_sf"/>
</dbReference>
<keyword evidence="8" id="KW-0999">Mitochondrion inner membrane</keyword>
<feature type="domain" description="Cytochrome b/b6 C-terminal region profile" evidence="16">
    <location>
        <begin position="23"/>
        <end position="58"/>
    </location>
</feature>
<dbReference type="GO" id="GO:0009055">
    <property type="term" value="F:electron transfer activity"/>
    <property type="evidence" value="ECO:0007669"/>
    <property type="project" value="InterPro"/>
</dbReference>
<evidence type="ECO:0000256" key="1">
    <source>
        <dbReference type="ARBA" id="ARBA00004448"/>
    </source>
</evidence>
<dbReference type="PROSITE" id="PS51003">
    <property type="entry name" value="CYTB_CTER"/>
    <property type="match status" value="1"/>
</dbReference>
<reference evidence="17 18" key="1">
    <citation type="submission" date="2019-09" db="EMBL/GenBank/DDBJ databases">
        <title>Bird 10,000 Genomes (B10K) Project - Family phase.</title>
        <authorList>
            <person name="Zhang G."/>
        </authorList>
    </citation>
    <scope>NUCLEOTIDE SEQUENCE [LARGE SCALE GENOMIC DNA]</scope>
    <source>
        <strain evidence="17">B10K-DU-009-16</strain>
        <tissue evidence="17">Muscle</tissue>
    </source>
</reference>
<keyword evidence="12" id="KW-0496">Mitochondrion</keyword>
<dbReference type="InterPro" id="IPR036150">
    <property type="entry name" value="Cyt_b/b6_C_sf"/>
</dbReference>
<dbReference type="EMBL" id="VZZW01002263">
    <property type="protein sequence ID" value="NXW37317.1"/>
    <property type="molecule type" value="Genomic_DNA"/>
</dbReference>
<keyword evidence="11" id="KW-0408">Iron</keyword>
<gene>
    <name evidence="17" type="primary">Mtcyb_0</name>
    <name evidence="17" type="ORF">PHASIM_R06957</name>
</gene>
<evidence type="ECO:0000256" key="12">
    <source>
        <dbReference type="ARBA" id="ARBA00023128"/>
    </source>
</evidence>
<keyword evidence="4" id="KW-0349">Heme</keyword>
<keyword evidence="18" id="KW-1185">Reference proteome</keyword>
<dbReference type="GO" id="GO:0022900">
    <property type="term" value="P:electron transport chain"/>
    <property type="evidence" value="ECO:0007669"/>
    <property type="project" value="UniProtKB-UniRule"/>
</dbReference>
<keyword evidence="6 15" id="KW-0812">Transmembrane</keyword>
<name>A0A7L4BHN5_9CHAR</name>
<dbReference type="Proteomes" id="UP000556165">
    <property type="component" value="Unassembled WGS sequence"/>
</dbReference>
<dbReference type="GO" id="GO:0046872">
    <property type="term" value="F:metal ion binding"/>
    <property type="evidence" value="ECO:0007669"/>
    <property type="project" value="UniProtKB-KW"/>
</dbReference>
<keyword evidence="7" id="KW-0479">Metal-binding</keyword>
<evidence type="ECO:0000259" key="16">
    <source>
        <dbReference type="PROSITE" id="PS51003"/>
    </source>
</evidence>
<evidence type="ECO:0000256" key="11">
    <source>
        <dbReference type="ARBA" id="ARBA00023004"/>
    </source>
</evidence>
<evidence type="ECO:0000256" key="14">
    <source>
        <dbReference type="SAM" id="MobiDB-lite"/>
    </source>
</evidence>
<evidence type="ECO:0000256" key="6">
    <source>
        <dbReference type="ARBA" id="ARBA00022692"/>
    </source>
</evidence>
<feature type="transmembrane region" description="Helical" evidence="15">
    <location>
        <begin position="37"/>
        <end position="57"/>
    </location>
</feature>
<accession>A0A7L4BHN5</accession>
<evidence type="ECO:0000313" key="17">
    <source>
        <dbReference type="EMBL" id="NXW37317.1"/>
    </source>
</evidence>
<comment type="subcellular location">
    <subcellularLocation>
        <location evidence="1">Mitochondrion inner membrane</location>
        <topology evidence="1">Multi-pass membrane protein</topology>
    </subcellularLocation>
</comment>
<organism evidence="17 18">
    <name type="scientific">Phaetusa simplex</name>
    <name type="common">large-billed tern</name>
    <dbReference type="NCBI Taxonomy" id="297813"/>
    <lineage>
        <taxon>Eukaryota</taxon>
        <taxon>Metazoa</taxon>
        <taxon>Chordata</taxon>
        <taxon>Craniata</taxon>
        <taxon>Vertebrata</taxon>
        <taxon>Euteleostomi</taxon>
        <taxon>Archelosauria</taxon>
        <taxon>Archosauria</taxon>
        <taxon>Dinosauria</taxon>
        <taxon>Saurischia</taxon>
        <taxon>Theropoda</taxon>
        <taxon>Coelurosauria</taxon>
        <taxon>Aves</taxon>
        <taxon>Neognathae</taxon>
        <taxon>Neoaves</taxon>
        <taxon>Charadriiformes</taxon>
        <taxon>Laridae</taxon>
        <taxon>Phaetusa</taxon>
    </lineage>
</organism>
<sequence>SFLPPPPLPSPPPQKSKSNNPLNFPQNYNKIPFHPYFSLKDLLGFIIIFLPLTTLALF</sequence>
<evidence type="ECO:0000256" key="15">
    <source>
        <dbReference type="SAM" id="Phobius"/>
    </source>
</evidence>
<dbReference type="Gene3D" id="1.20.810.10">
    <property type="entry name" value="Cytochrome Bc1 Complex, Chain C"/>
    <property type="match status" value="1"/>
</dbReference>
<dbReference type="GO" id="GO:0005743">
    <property type="term" value="C:mitochondrial inner membrane"/>
    <property type="evidence" value="ECO:0007669"/>
    <property type="project" value="UniProtKB-SubCell"/>
</dbReference>
<protein>
    <recommendedName>
        <fullName evidence="2">Cytochrome b</fullName>
    </recommendedName>
</protein>
<comment type="caution">
    <text evidence="17">The sequence shown here is derived from an EMBL/GenBank/DDBJ whole genome shotgun (WGS) entry which is preliminary data.</text>
</comment>
<feature type="non-terminal residue" evidence="17">
    <location>
        <position position="1"/>
    </location>
</feature>
<feature type="region of interest" description="Disordered" evidence="14">
    <location>
        <begin position="1"/>
        <end position="23"/>
    </location>
</feature>
<evidence type="ECO:0000256" key="13">
    <source>
        <dbReference type="ARBA" id="ARBA00023136"/>
    </source>
</evidence>
<feature type="non-terminal residue" evidence="17">
    <location>
        <position position="58"/>
    </location>
</feature>
<evidence type="ECO:0000256" key="8">
    <source>
        <dbReference type="ARBA" id="ARBA00022792"/>
    </source>
</evidence>
<dbReference type="GO" id="GO:0016491">
    <property type="term" value="F:oxidoreductase activity"/>
    <property type="evidence" value="ECO:0007669"/>
    <property type="project" value="UniProtKB-UniRule"/>
</dbReference>
<keyword evidence="5" id="KW-0679">Respiratory chain</keyword>
<keyword evidence="9" id="KW-0249">Electron transport</keyword>
<dbReference type="InterPro" id="IPR005798">
    <property type="entry name" value="Cyt_b/b6_C"/>
</dbReference>
<keyword evidence="10 15" id="KW-1133">Transmembrane helix</keyword>
<dbReference type="AlphaFoldDB" id="A0A7L4BHN5"/>
<feature type="compositionally biased region" description="Pro residues" evidence="14">
    <location>
        <begin position="1"/>
        <end position="14"/>
    </location>
</feature>
<proteinExistence type="predicted"/>
<dbReference type="SUPFAM" id="SSF81648">
    <property type="entry name" value="a domain/subunit of cytochrome bc1 complex (Ubiquinol-cytochrome c reductase)"/>
    <property type="match status" value="1"/>
</dbReference>
<evidence type="ECO:0000256" key="9">
    <source>
        <dbReference type="ARBA" id="ARBA00022982"/>
    </source>
</evidence>
<keyword evidence="3" id="KW-0813">Transport</keyword>
<evidence type="ECO:0000256" key="5">
    <source>
        <dbReference type="ARBA" id="ARBA00022660"/>
    </source>
</evidence>
<evidence type="ECO:0000256" key="7">
    <source>
        <dbReference type="ARBA" id="ARBA00022723"/>
    </source>
</evidence>
<evidence type="ECO:0000256" key="2">
    <source>
        <dbReference type="ARBA" id="ARBA00013531"/>
    </source>
</evidence>
<evidence type="ECO:0000256" key="4">
    <source>
        <dbReference type="ARBA" id="ARBA00022617"/>
    </source>
</evidence>
<keyword evidence="13 15" id="KW-0472">Membrane</keyword>
<evidence type="ECO:0000256" key="10">
    <source>
        <dbReference type="ARBA" id="ARBA00022989"/>
    </source>
</evidence>
<evidence type="ECO:0000313" key="18">
    <source>
        <dbReference type="Proteomes" id="UP000556165"/>
    </source>
</evidence>